<dbReference type="GO" id="GO:0016987">
    <property type="term" value="F:sigma factor activity"/>
    <property type="evidence" value="ECO:0007669"/>
    <property type="project" value="UniProtKB-KW"/>
</dbReference>
<dbReference type="AlphaFoldDB" id="A0A927FCZ8"/>
<feature type="domain" description="RNA polymerase sigma-70 region 2" evidence="6">
    <location>
        <begin position="24"/>
        <end position="91"/>
    </location>
</feature>
<dbReference type="Proteomes" id="UP000622317">
    <property type="component" value="Unassembled WGS sequence"/>
</dbReference>
<comment type="caution">
    <text evidence="8">The sequence shown here is derived from an EMBL/GenBank/DDBJ whole genome shotgun (WGS) entry which is preliminary data.</text>
</comment>
<gene>
    <name evidence="8" type="ORF">IEN85_21530</name>
</gene>
<keyword evidence="3" id="KW-0731">Sigma factor</keyword>
<comment type="similarity">
    <text evidence="1">Belongs to the sigma-70 factor family. ECF subfamily.</text>
</comment>
<dbReference type="Gene3D" id="1.10.10.10">
    <property type="entry name" value="Winged helix-like DNA-binding domain superfamily/Winged helix DNA-binding domain"/>
    <property type="match status" value="1"/>
</dbReference>
<reference evidence="8" key="1">
    <citation type="submission" date="2020-09" db="EMBL/GenBank/DDBJ databases">
        <title>Pelagicoccus enzymogenes sp. nov. with an EPS production, isolated from marine sediment.</title>
        <authorList>
            <person name="Feng X."/>
        </authorList>
    </citation>
    <scope>NUCLEOTIDE SEQUENCE</scope>
    <source>
        <strain evidence="8">NFK12</strain>
    </source>
</reference>
<dbReference type="InterPro" id="IPR039425">
    <property type="entry name" value="RNA_pol_sigma-70-like"/>
</dbReference>
<name>A0A927FCZ8_9BACT</name>
<keyword evidence="5" id="KW-0804">Transcription</keyword>
<evidence type="ECO:0000256" key="4">
    <source>
        <dbReference type="ARBA" id="ARBA00023125"/>
    </source>
</evidence>
<protein>
    <submittedName>
        <fullName evidence="8">RNA polymerase sigma factor</fullName>
    </submittedName>
</protein>
<keyword evidence="9" id="KW-1185">Reference proteome</keyword>
<dbReference type="CDD" id="cd06171">
    <property type="entry name" value="Sigma70_r4"/>
    <property type="match status" value="1"/>
</dbReference>
<dbReference type="SUPFAM" id="SSF88659">
    <property type="entry name" value="Sigma3 and sigma4 domains of RNA polymerase sigma factors"/>
    <property type="match status" value="1"/>
</dbReference>
<evidence type="ECO:0000256" key="3">
    <source>
        <dbReference type="ARBA" id="ARBA00023082"/>
    </source>
</evidence>
<accession>A0A927FCZ8</accession>
<dbReference type="Gene3D" id="1.10.1740.10">
    <property type="match status" value="1"/>
</dbReference>
<feature type="domain" description="RNA polymerase sigma factor 70 region 4 type 2" evidence="7">
    <location>
        <begin position="125"/>
        <end position="177"/>
    </location>
</feature>
<sequence length="190" mass="21822">MDVAEDDRLMTAAKLGDLDGIAVLFEKYHQPLLGFFRRLSGQAQLSEDLAQETFWRILRYRKSYDPRRSFRAWMYQIARNVMNDHGRKTTRAGRIFDDRSSEEAELRARSASDVSGEVERSDRAELLRTALSQLPLEKREVIVLCRFEELPQAEIARMLGCSVGALKVRLFRALKDLKDVFVELGGEPAL</sequence>
<dbReference type="Pfam" id="PF04542">
    <property type="entry name" value="Sigma70_r2"/>
    <property type="match status" value="1"/>
</dbReference>
<evidence type="ECO:0000256" key="2">
    <source>
        <dbReference type="ARBA" id="ARBA00023015"/>
    </source>
</evidence>
<dbReference type="InterPro" id="IPR036388">
    <property type="entry name" value="WH-like_DNA-bd_sf"/>
</dbReference>
<dbReference type="InterPro" id="IPR013324">
    <property type="entry name" value="RNA_pol_sigma_r3/r4-like"/>
</dbReference>
<dbReference type="InterPro" id="IPR007627">
    <property type="entry name" value="RNA_pol_sigma70_r2"/>
</dbReference>
<evidence type="ECO:0000313" key="9">
    <source>
        <dbReference type="Proteomes" id="UP000622317"/>
    </source>
</evidence>
<evidence type="ECO:0000259" key="7">
    <source>
        <dbReference type="Pfam" id="PF08281"/>
    </source>
</evidence>
<dbReference type="PANTHER" id="PTHR43133">
    <property type="entry name" value="RNA POLYMERASE ECF-TYPE SIGMA FACTO"/>
    <property type="match status" value="1"/>
</dbReference>
<evidence type="ECO:0000256" key="5">
    <source>
        <dbReference type="ARBA" id="ARBA00023163"/>
    </source>
</evidence>
<evidence type="ECO:0000256" key="1">
    <source>
        <dbReference type="ARBA" id="ARBA00010641"/>
    </source>
</evidence>
<evidence type="ECO:0000313" key="8">
    <source>
        <dbReference type="EMBL" id="MBD5782095.1"/>
    </source>
</evidence>
<dbReference type="InterPro" id="IPR013249">
    <property type="entry name" value="RNA_pol_sigma70_r4_t2"/>
</dbReference>
<dbReference type="EMBL" id="JACYFG010000051">
    <property type="protein sequence ID" value="MBD5782095.1"/>
    <property type="molecule type" value="Genomic_DNA"/>
</dbReference>
<proteinExistence type="inferred from homology"/>
<evidence type="ECO:0000259" key="6">
    <source>
        <dbReference type="Pfam" id="PF04542"/>
    </source>
</evidence>
<dbReference type="InterPro" id="IPR013325">
    <property type="entry name" value="RNA_pol_sigma_r2"/>
</dbReference>
<dbReference type="InterPro" id="IPR014284">
    <property type="entry name" value="RNA_pol_sigma-70_dom"/>
</dbReference>
<dbReference type="RefSeq" id="WP_191619162.1">
    <property type="nucleotide sequence ID" value="NZ_JACYFG010000051.1"/>
</dbReference>
<dbReference type="GO" id="GO:0003677">
    <property type="term" value="F:DNA binding"/>
    <property type="evidence" value="ECO:0007669"/>
    <property type="project" value="UniProtKB-KW"/>
</dbReference>
<keyword evidence="2" id="KW-0805">Transcription regulation</keyword>
<organism evidence="8 9">
    <name type="scientific">Pelagicoccus enzymogenes</name>
    <dbReference type="NCBI Taxonomy" id="2773457"/>
    <lineage>
        <taxon>Bacteria</taxon>
        <taxon>Pseudomonadati</taxon>
        <taxon>Verrucomicrobiota</taxon>
        <taxon>Opitutia</taxon>
        <taxon>Puniceicoccales</taxon>
        <taxon>Pelagicoccaceae</taxon>
        <taxon>Pelagicoccus</taxon>
    </lineage>
</organism>
<dbReference type="NCBIfam" id="TIGR02937">
    <property type="entry name" value="sigma70-ECF"/>
    <property type="match status" value="1"/>
</dbReference>
<dbReference type="SUPFAM" id="SSF88946">
    <property type="entry name" value="Sigma2 domain of RNA polymerase sigma factors"/>
    <property type="match status" value="1"/>
</dbReference>
<dbReference type="GO" id="GO:0006352">
    <property type="term" value="P:DNA-templated transcription initiation"/>
    <property type="evidence" value="ECO:0007669"/>
    <property type="project" value="InterPro"/>
</dbReference>
<keyword evidence="4" id="KW-0238">DNA-binding</keyword>
<dbReference type="PANTHER" id="PTHR43133:SF8">
    <property type="entry name" value="RNA POLYMERASE SIGMA FACTOR HI_1459-RELATED"/>
    <property type="match status" value="1"/>
</dbReference>
<dbReference type="Pfam" id="PF08281">
    <property type="entry name" value="Sigma70_r4_2"/>
    <property type="match status" value="1"/>
</dbReference>